<dbReference type="Gene3D" id="3.10.20.370">
    <property type="match status" value="1"/>
</dbReference>
<proteinExistence type="predicted"/>
<name>A0A5D3E056_CUCMM</name>
<gene>
    <name evidence="3" type="ORF">E5676_scaffold1212G00260</name>
    <name evidence="2" type="ORF">E6C27_scaffold638G00640</name>
</gene>
<dbReference type="Proteomes" id="UP000321947">
    <property type="component" value="Unassembled WGS sequence"/>
</dbReference>
<evidence type="ECO:0000313" key="4">
    <source>
        <dbReference type="Proteomes" id="UP000321393"/>
    </source>
</evidence>
<organism evidence="3 5">
    <name type="scientific">Cucumis melo var. makuwa</name>
    <name type="common">Oriental melon</name>
    <dbReference type="NCBI Taxonomy" id="1194695"/>
    <lineage>
        <taxon>Eukaryota</taxon>
        <taxon>Viridiplantae</taxon>
        <taxon>Streptophyta</taxon>
        <taxon>Embryophyta</taxon>
        <taxon>Tracheophyta</taxon>
        <taxon>Spermatophyta</taxon>
        <taxon>Magnoliopsida</taxon>
        <taxon>eudicotyledons</taxon>
        <taxon>Gunneridae</taxon>
        <taxon>Pentapetalae</taxon>
        <taxon>rosids</taxon>
        <taxon>fabids</taxon>
        <taxon>Cucurbitales</taxon>
        <taxon>Cucurbitaceae</taxon>
        <taxon>Benincaseae</taxon>
        <taxon>Cucumis</taxon>
    </lineage>
</organism>
<dbReference type="InterPro" id="IPR043502">
    <property type="entry name" value="DNA/RNA_pol_sf"/>
</dbReference>
<evidence type="ECO:0000313" key="5">
    <source>
        <dbReference type="Proteomes" id="UP000321947"/>
    </source>
</evidence>
<reference evidence="4 5" key="1">
    <citation type="submission" date="2019-08" db="EMBL/GenBank/DDBJ databases">
        <title>Draft genome sequences of two oriental melons (Cucumis melo L. var makuwa).</title>
        <authorList>
            <person name="Kwon S.-Y."/>
        </authorList>
    </citation>
    <scope>NUCLEOTIDE SEQUENCE [LARGE SCALE GENOMIC DNA]</scope>
    <source>
        <strain evidence="5">cv. Chang Bougi</strain>
        <strain evidence="4">cv. SW 3</strain>
        <tissue evidence="3">Leaf</tissue>
    </source>
</reference>
<evidence type="ECO:0000313" key="2">
    <source>
        <dbReference type="EMBL" id="KAA0065557.1"/>
    </source>
</evidence>
<dbReference type="SUPFAM" id="SSF56672">
    <property type="entry name" value="DNA/RNA polymerases"/>
    <property type="match status" value="1"/>
</dbReference>
<accession>A0A5D3E056</accession>
<dbReference type="Proteomes" id="UP000321393">
    <property type="component" value="Unassembled WGS sequence"/>
</dbReference>
<dbReference type="Pfam" id="PF17919">
    <property type="entry name" value="RT_RNaseH_2"/>
    <property type="match status" value="1"/>
</dbReference>
<dbReference type="AlphaFoldDB" id="A0A5D3E056"/>
<evidence type="ECO:0000313" key="3">
    <source>
        <dbReference type="EMBL" id="TYK29262.1"/>
    </source>
</evidence>
<dbReference type="OrthoDB" id="1909920at2759"/>
<dbReference type="InterPro" id="IPR041577">
    <property type="entry name" value="RT_RNaseH_2"/>
</dbReference>
<sequence length="131" mass="14871">MFSTRTKRQPRLLNNQNTPLKHAIVTVLVLAMSDFSLHFTIETDASRVGLEVVLSQYAKPIAYYSQKPSPRAQMKSIYGRKLMAVATAFCKWLMKLLGYNLEILYQAGLQNKAVGTDSLNGLEEVWKDEEM</sequence>
<dbReference type="EMBL" id="SSTD01001747">
    <property type="protein sequence ID" value="TYK29262.1"/>
    <property type="molecule type" value="Genomic_DNA"/>
</dbReference>
<dbReference type="PANTHER" id="PTHR34072">
    <property type="entry name" value="ENZYMATIC POLYPROTEIN-RELATED"/>
    <property type="match status" value="1"/>
</dbReference>
<comment type="caution">
    <text evidence="3">The sequence shown here is derived from an EMBL/GenBank/DDBJ whole genome shotgun (WGS) entry which is preliminary data.</text>
</comment>
<protein>
    <recommendedName>
        <fullName evidence="1">Reverse transcriptase/retrotransposon-derived protein RNase H-like domain-containing protein</fullName>
    </recommendedName>
</protein>
<dbReference type="PANTHER" id="PTHR34072:SF52">
    <property type="entry name" value="RIBONUCLEASE H"/>
    <property type="match status" value="1"/>
</dbReference>
<evidence type="ECO:0000259" key="1">
    <source>
        <dbReference type="Pfam" id="PF17919"/>
    </source>
</evidence>
<feature type="domain" description="Reverse transcriptase/retrotransposon-derived protein RNase H-like" evidence="1">
    <location>
        <begin position="20"/>
        <end position="102"/>
    </location>
</feature>
<dbReference type="EMBL" id="SSTE01001422">
    <property type="protein sequence ID" value="KAA0065557.1"/>
    <property type="molecule type" value="Genomic_DNA"/>
</dbReference>